<feature type="transmembrane region" description="Helical" evidence="6">
    <location>
        <begin position="184"/>
        <end position="208"/>
    </location>
</feature>
<evidence type="ECO:0000256" key="3">
    <source>
        <dbReference type="ARBA" id="ARBA00022692"/>
    </source>
</evidence>
<proteinExistence type="predicted"/>
<keyword evidence="5 6" id="KW-0472">Membrane</keyword>
<reference evidence="7 8" key="1">
    <citation type="submission" date="2019-09" db="EMBL/GenBank/DDBJ databases">
        <title>Actinomadura physcomitrii sp. nov., a novel actinomycete isolated from moss [Physcomitrium sphaericum (Ludw) Fuernr].</title>
        <authorList>
            <person name="Liu C."/>
            <person name="Zhuang X."/>
        </authorList>
    </citation>
    <scope>NUCLEOTIDE SEQUENCE [LARGE SCALE GENOMIC DNA]</scope>
    <source>
        <strain evidence="7 8">CYP1-1B</strain>
    </source>
</reference>
<keyword evidence="2" id="KW-1003">Cell membrane</keyword>
<protein>
    <submittedName>
        <fullName evidence="7">YihY/virulence factor BrkB family protein</fullName>
    </submittedName>
</protein>
<feature type="transmembrane region" description="Helical" evidence="6">
    <location>
        <begin position="286"/>
        <end position="312"/>
    </location>
</feature>
<feature type="transmembrane region" description="Helical" evidence="6">
    <location>
        <begin position="93"/>
        <end position="113"/>
    </location>
</feature>
<evidence type="ECO:0000313" key="7">
    <source>
        <dbReference type="EMBL" id="KAB2388178.1"/>
    </source>
</evidence>
<evidence type="ECO:0000256" key="5">
    <source>
        <dbReference type="ARBA" id="ARBA00023136"/>
    </source>
</evidence>
<dbReference type="AlphaFoldDB" id="A0A6L3W1Y2"/>
<name>A0A6L3W1Y2_9ACTN</name>
<evidence type="ECO:0000256" key="6">
    <source>
        <dbReference type="SAM" id="Phobius"/>
    </source>
</evidence>
<comment type="subcellular location">
    <subcellularLocation>
        <location evidence="1">Cell membrane</location>
        <topology evidence="1">Multi-pass membrane protein</topology>
    </subcellularLocation>
</comment>
<dbReference type="EMBL" id="WBMR01000007">
    <property type="protein sequence ID" value="KAB2388178.1"/>
    <property type="molecule type" value="Genomic_DNA"/>
</dbReference>
<keyword evidence="3 6" id="KW-0812">Transmembrane</keyword>
<feature type="transmembrane region" description="Helical" evidence="6">
    <location>
        <begin position="246"/>
        <end position="266"/>
    </location>
</feature>
<dbReference type="Proteomes" id="UP000483004">
    <property type="component" value="Unassembled WGS sequence"/>
</dbReference>
<sequence length="322" mass="33974">MTTTRMNDRTVAAPGGAGCVCWLVGGGAVPGKVCHMSAEPSGVHRLGPPPRPRRRALHQASREWAAPRLKAVTENPLWTRMTAVDFFGNSIQLAALAILCFFPFLIVITTAAGQDTATVVTRWLGLDEPASHAVAGLFAATPATGSSTVISACLLVLGALAVAGTLQGWYRRVFDLPGRGLRDLGAQAAWLAGLLGYGAAHVALSWALGPLGPLVGPILQGLTGLALAVLFWWWTMKVLLGKAADWMSLLPSALATGLFWVGLGAFSSRFFSDEIVSNKQSYGSIGVVMVIMSWLVAVGVVVHLGSIAGRLYSERHARAPRQ</sequence>
<keyword evidence="4 6" id="KW-1133">Transmembrane helix</keyword>
<dbReference type="InterPro" id="IPR017039">
    <property type="entry name" value="Virul_fac_BrkB"/>
</dbReference>
<keyword evidence="8" id="KW-1185">Reference proteome</keyword>
<comment type="caution">
    <text evidence="7">The sequence shown here is derived from an EMBL/GenBank/DDBJ whole genome shotgun (WGS) entry which is preliminary data.</text>
</comment>
<gene>
    <name evidence="7" type="ORF">F9B16_04440</name>
</gene>
<feature type="transmembrane region" description="Helical" evidence="6">
    <location>
        <begin position="133"/>
        <end position="163"/>
    </location>
</feature>
<dbReference type="OrthoDB" id="4140472at2"/>
<evidence type="ECO:0000256" key="2">
    <source>
        <dbReference type="ARBA" id="ARBA00022475"/>
    </source>
</evidence>
<accession>A0A6L3W1Y2</accession>
<dbReference type="Pfam" id="PF03631">
    <property type="entry name" value="Virul_fac_BrkB"/>
    <property type="match status" value="1"/>
</dbReference>
<evidence type="ECO:0000256" key="1">
    <source>
        <dbReference type="ARBA" id="ARBA00004651"/>
    </source>
</evidence>
<dbReference type="GO" id="GO:0005886">
    <property type="term" value="C:plasma membrane"/>
    <property type="evidence" value="ECO:0007669"/>
    <property type="project" value="UniProtKB-SubCell"/>
</dbReference>
<evidence type="ECO:0000313" key="8">
    <source>
        <dbReference type="Proteomes" id="UP000483004"/>
    </source>
</evidence>
<evidence type="ECO:0000256" key="4">
    <source>
        <dbReference type="ARBA" id="ARBA00022989"/>
    </source>
</evidence>
<organism evidence="7 8">
    <name type="scientific">Actinomadura montaniterrae</name>
    <dbReference type="NCBI Taxonomy" id="1803903"/>
    <lineage>
        <taxon>Bacteria</taxon>
        <taxon>Bacillati</taxon>
        <taxon>Actinomycetota</taxon>
        <taxon>Actinomycetes</taxon>
        <taxon>Streptosporangiales</taxon>
        <taxon>Thermomonosporaceae</taxon>
        <taxon>Actinomadura</taxon>
    </lineage>
</organism>
<feature type="transmembrane region" description="Helical" evidence="6">
    <location>
        <begin position="214"/>
        <end position="234"/>
    </location>
</feature>